<reference evidence="3 4" key="1">
    <citation type="submission" date="2020-07" db="EMBL/GenBank/DDBJ databases">
        <title>Streptomyces isolated from Indian soil.</title>
        <authorList>
            <person name="Mandal S."/>
            <person name="Maiti P.K."/>
        </authorList>
    </citation>
    <scope>NUCLEOTIDE SEQUENCE [LARGE SCALE GENOMIC DNA]</scope>
    <source>
        <strain evidence="3 4">PSKA54</strain>
    </source>
</reference>
<accession>A0A7W2D349</accession>
<dbReference type="Proteomes" id="UP000586976">
    <property type="component" value="Unassembled WGS sequence"/>
</dbReference>
<protein>
    <submittedName>
        <fullName evidence="3">Alpha/beta hydrolase</fullName>
    </submittedName>
</protein>
<dbReference type="RefSeq" id="WP_181865301.1">
    <property type="nucleotide sequence ID" value="NZ_JACEQY010000021.1"/>
</dbReference>
<comment type="caution">
    <text evidence="3">The sequence shown here is derived from an EMBL/GenBank/DDBJ whole genome shotgun (WGS) entry which is preliminary data.</text>
</comment>
<dbReference type="InterPro" id="IPR050300">
    <property type="entry name" value="GDXG_lipolytic_enzyme"/>
</dbReference>
<dbReference type="PANTHER" id="PTHR48081:SF8">
    <property type="entry name" value="ALPHA_BETA HYDROLASE FOLD-3 DOMAIN-CONTAINING PROTEIN-RELATED"/>
    <property type="match status" value="1"/>
</dbReference>
<dbReference type="EMBL" id="JACEQY010000021">
    <property type="protein sequence ID" value="MBA4863590.1"/>
    <property type="molecule type" value="Genomic_DNA"/>
</dbReference>
<dbReference type="InterPro" id="IPR029058">
    <property type="entry name" value="AB_hydrolase_fold"/>
</dbReference>
<dbReference type="SUPFAM" id="SSF53474">
    <property type="entry name" value="alpha/beta-Hydrolases"/>
    <property type="match status" value="1"/>
</dbReference>
<dbReference type="InterPro" id="IPR013094">
    <property type="entry name" value="AB_hydrolase_3"/>
</dbReference>
<name>A0A7W2D349_9ACTN</name>
<keyword evidence="1 3" id="KW-0378">Hydrolase</keyword>
<organism evidence="3 4">
    <name type="scientific">Streptomyces himalayensis subsp. aureolus</name>
    <dbReference type="NCBI Taxonomy" id="2758039"/>
    <lineage>
        <taxon>Bacteria</taxon>
        <taxon>Bacillati</taxon>
        <taxon>Actinomycetota</taxon>
        <taxon>Actinomycetes</taxon>
        <taxon>Kitasatosporales</taxon>
        <taxon>Streptomycetaceae</taxon>
        <taxon>Streptomyces</taxon>
        <taxon>Streptomyces himalayensis</taxon>
    </lineage>
</organism>
<evidence type="ECO:0000256" key="1">
    <source>
        <dbReference type="ARBA" id="ARBA00022801"/>
    </source>
</evidence>
<feature type="domain" description="Alpha/beta hydrolase fold-3" evidence="2">
    <location>
        <begin position="77"/>
        <end position="275"/>
    </location>
</feature>
<keyword evidence="4" id="KW-1185">Reference proteome</keyword>
<evidence type="ECO:0000313" key="3">
    <source>
        <dbReference type="EMBL" id="MBA4863590.1"/>
    </source>
</evidence>
<proteinExistence type="predicted"/>
<dbReference type="GO" id="GO:0016787">
    <property type="term" value="F:hydrolase activity"/>
    <property type="evidence" value="ECO:0007669"/>
    <property type="project" value="UniProtKB-KW"/>
</dbReference>
<dbReference type="PANTHER" id="PTHR48081">
    <property type="entry name" value="AB HYDROLASE SUPERFAMILY PROTEIN C4A8.06C"/>
    <property type="match status" value="1"/>
</dbReference>
<sequence length="305" mass="31877">MTAERTATTNSGSSGIQAVLPAVRRSTMATPPDLAARRAAVGTMPRPSPIPGIDISDIRYADVPCVVCTPPEPRGVLVYFHGGGYRLGSAAQFTHFATRLAGATGARVVVVDFRLAPEHPYPAALHDATSVYEQLLTESGVPPIAIGDSAGGGLAAALVVTCIDAEVAVPRGLVLMSPWLDLRCVADSYHSRAATDQLFSHDAARQAADQYLQGHHADDPLASPLIADVAAFPPALLFASTDEVLLDDTVTMASGLARAGVPTTTHFTPGVPHAWPSVHPDRPESAAALDVIARFVRPLATEETT</sequence>
<dbReference type="Pfam" id="PF07859">
    <property type="entry name" value="Abhydrolase_3"/>
    <property type="match status" value="1"/>
</dbReference>
<dbReference type="AlphaFoldDB" id="A0A7W2D349"/>
<dbReference type="Gene3D" id="3.40.50.1820">
    <property type="entry name" value="alpha/beta hydrolase"/>
    <property type="match status" value="1"/>
</dbReference>
<evidence type="ECO:0000259" key="2">
    <source>
        <dbReference type="Pfam" id="PF07859"/>
    </source>
</evidence>
<evidence type="ECO:0000313" key="4">
    <source>
        <dbReference type="Proteomes" id="UP000586976"/>
    </source>
</evidence>
<gene>
    <name evidence="3" type="ORF">H1V43_19800</name>
</gene>